<dbReference type="AlphaFoldDB" id="A0A2W5VFW7"/>
<evidence type="ECO:0000256" key="3">
    <source>
        <dbReference type="ARBA" id="ARBA00022989"/>
    </source>
</evidence>
<name>A0A2W5VFW7_9CAUL</name>
<dbReference type="RefSeq" id="WP_304277612.1">
    <property type="nucleotide sequence ID" value="NZ_QFQZ01000030.1"/>
</dbReference>
<keyword evidence="3" id="KW-1133">Transmembrane helix</keyword>
<evidence type="ECO:0000259" key="6">
    <source>
        <dbReference type="PROSITE" id="PS52015"/>
    </source>
</evidence>
<dbReference type="NCBIfam" id="TIGR01352">
    <property type="entry name" value="tonB_Cterm"/>
    <property type="match status" value="1"/>
</dbReference>
<dbReference type="EMBL" id="QFQZ01000030">
    <property type="protein sequence ID" value="PZR34235.1"/>
    <property type="molecule type" value="Genomic_DNA"/>
</dbReference>
<dbReference type="PROSITE" id="PS52015">
    <property type="entry name" value="TONB_CTD"/>
    <property type="match status" value="1"/>
</dbReference>
<dbReference type="InterPro" id="IPR006260">
    <property type="entry name" value="TonB/TolA_C"/>
</dbReference>
<evidence type="ECO:0000256" key="1">
    <source>
        <dbReference type="ARBA" id="ARBA00004167"/>
    </source>
</evidence>
<feature type="signal peptide" evidence="5">
    <location>
        <begin position="1"/>
        <end position="18"/>
    </location>
</feature>
<dbReference type="GO" id="GO:0055085">
    <property type="term" value="P:transmembrane transport"/>
    <property type="evidence" value="ECO:0007669"/>
    <property type="project" value="InterPro"/>
</dbReference>
<evidence type="ECO:0000313" key="8">
    <source>
        <dbReference type="Proteomes" id="UP000249393"/>
    </source>
</evidence>
<evidence type="ECO:0000256" key="4">
    <source>
        <dbReference type="ARBA" id="ARBA00023136"/>
    </source>
</evidence>
<dbReference type="InterPro" id="IPR037682">
    <property type="entry name" value="TonB_C"/>
</dbReference>
<protein>
    <recommendedName>
        <fullName evidence="6">TonB C-terminal domain-containing protein</fullName>
    </recommendedName>
</protein>
<accession>A0A2W5VFW7</accession>
<comment type="subcellular location">
    <subcellularLocation>
        <location evidence="1">Membrane</location>
        <topology evidence="1">Single-pass membrane protein</topology>
    </subcellularLocation>
</comment>
<evidence type="ECO:0000256" key="2">
    <source>
        <dbReference type="ARBA" id="ARBA00022692"/>
    </source>
</evidence>
<dbReference type="Proteomes" id="UP000249393">
    <property type="component" value="Unassembled WGS sequence"/>
</dbReference>
<reference evidence="7 8" key="1">
    <citation type="submission" date="2017-08" db="EMBL/GenBank/DDBJ databases">
        <title>Infants hospitalized years apart are colonized by the same room-sourced microbial strains.</title>
        <authorList>
            <person name="Brooks B."/>
            <person name="Olm M.R."/>
            <person name="Firek B.A."/>
            <person name="Baker R."/>
            <person name="Thomas B.C."/>
            <person name="Morowitz M.J."/>
            <person name="Banfield J.F."/>
        </authorList>
    </citation>
    <scope>NUCLEOTIDE SEQUENCE [LARGE SCALE GENOMIC DNA]</scope>
    <source>
        <strain evidence="7">S2_003_000_R2_4</strain>
    </source>
</reference>
<gene>
    <name evidence="7" type="ORF">DI526_11045</name>
</gene>
<comment type="caution">
    <text evidence="7">The sequence shown here is derived from an EMBL/GenBank/DDBJ whole genome shotgun (WGS) entry which is preliminary data.</text>
</comment>
<dbReference type="SUPFAM" id="SSF74653">
    <property type="entry name" value="TolA/TonB C-terminal domain"/>
    <property type="match status" value="2"/>
</dbReference>
<keyword evidence="5" id="KW-0732">Signal</keyword>
<feature type="chain" id="PRO_5016181802" description="TonB C-terminal domain-containing protein" evidence="5">
    <location>
        <begin position="19"/>
        <end position="377"/>
    </location>
</feature>
<proteinExistence type="predicted"/>
<evidence type="ECO:0000313" key="7">
    <source>
        <dbReference type="EMBL" id="PZR34235.1"/>
    </source>
</evidence>
<keyword evidence="4" id="KW-0472">Membrane</keyword>
<keyword evidence="2" id="KW-0812">Transmembrane</keyword>
<evidence type="ECO:0000256" key="5">
    <source>
        <dbReference type="SAM" id="SignalP"/>
    </source>
</evidence>
<dbReference type="Gene3D" id="3.30.2420.10">
    <property type="entry name" value="TonB"/>
    <property type="match status" value="1"/>
</dbReference>
<dbReference type="GO" id="GO:0016020">
    <property type="term" value="C:membrane"/>
    <property type="evidence" value="ECO:0007669"/>
    <property type="project" value="UniProtKB-SubCell"/>
</dbReference>
<organism evidence="7 8">
    <name type="scientific">Caulobacter segnis</name>
    <dbReference type="NCBI Taxonomy" id="88688"/>
    <lineage>
        <taxon>Bacteria</taxon>
        <taxon>Pseudomonadati</taxon>
        <taxon>Pseudomonadota</taxon>
        <taxon>Alphaproteobacteria</taxon>
        <taxon>Caulobacterales</taxon>
        <taxon>Caulobacteraceae</taxon>
        <taxon>Caulobacter</taxon>
    </lineage>
</organism>
<feature type="domain" description="TonB C-terminal" evidence="6">
    <location>
        <begin position="283"/>
        <end position="375"/>
    </location>
</feature>
<sequence>MRGVLLASLAFLSSASLAAASIPPAPPSPNIQVKVISFAATPAAVTCGGGASARLVVGAPIAPRTWQIWTPPVPTPDYVPPKAPTSQTFTFSINGDGRVTDLKGGGSNLWLNDDQAATIASWRFAPNAPATGCSVDLAPTVTALAEASPAKLLEVAAGLSRGAAPELYKVLDATGDCYTGAHRRPATWVYPDTRPFDGKSVDPPSAAVTFDIDAKGATRNVKAAIQHGDPGLAKATVAAVTKSRYFPGTARTGCRVFIKARPAVSDPPPRPEHDAFRRPEDKCDIKREEMNLPAPMTFPPAFGYRGVGGWAIVRFDVAPWGDIGAVEVLAAQPAQAFGQAAELLVSSARPKPAGVGYHGCVIPIIYQMPPSSGDAPS</sequence>